<dbReference type="Pfam" id="PF07995">
    <property type="entry name" value="GSDH"/>
    <property type="match status" value="1"/>
</dbReference>
<dbReference type="Proteomes" id="UP000215059">
    <property type="component" value="Unassembled WGS sequence"/>
</dbReference>
<protein>
    <recommendedName>
        <fullName evidence="2">Glucose/Sorbosone dehydrogenase domain-containing protein</fullName>
    </recommendedName>
</protein>
<dbReference type="AlphaFoldDB" id="A0A235F5Z6"/>
<name>A0A235F5Z6_9BACL</name>
<dbReference type="InterPro" id="IPR012938">
    <property type="entry name" value="Glc/Sorbosone_DH"/>
</dbReference>
<dbReference type="InterPro" id="IPR011041">
    <property type="entry name" value="Quinoprot_gluc/sorb_DH_b-prop"/>
</dbReference>
<keyword evidence="1" id="KW-0732">Signal</keyword>
<feature type="domain" description="Glucose/Sorbosone dehydrogenase" evidence="2">
    <location>
        <begin position="39"/>
        <end position="331"/>
    </location>
</feature>
<dbReference type="OrthoDB" id="9770043at2"/>
<reference evidence="3 4" key="1">
    <citation type="submission" date="2017-07" db="EMBL/GenBank/DDBJ databases">
        <title>Fictibacillus sp. nov. GDSW-R2A3 Genome sequencing and assembly.</title>
        <authorList>
            <person name="Mayilraj S."/>
        </authorList>
    </citation>
    <scope>NUCLEOTIDE SEQUENCE [LARGE SCALE GENOMIC DNA]</scope>
    <source>
        <strain evidence="3 4">GDSW-R2A3</strain>
    </source>
</reference>
<evidence type="ECO:0000256" key="1">
    <source>
        <dbReference type="SAM" id="SignalP"/>
    </source>
</evidence>
<dbReference type="PANTHER" id="PTHR19328">
    <property type="entry name" value="HEDGEHOG-INTERACTING PROTEIN"/>
    <property type="match status" value="1"/>
</dbReference>
<evidence type="ECO:0000259" key="2">
    <source>
        <dbReference type="Pfam" id="PF07995"/>
    </source>
</evidence>
<dbReference type="InterPro" id="IPR011042">
    <property type="entry name" value="6-blade_b-propeller_TolB-like"/>
</dbReference>
<dbReference type="EMBL" id="NOII01000048">
    <property type="protein sequence ID" value="OYD56125.1"/>
    <property type="molecule type" value="Genomic_DNA"/>
</dbReference>
<organism evidence="3 4">
    <name type="scientific">Fictibacillus aquaticus</name>
    <dbReference type="NCBI Taxonomy" id="2021314"/>
    <lineage>
        <taxon>Bacteria</taxon>
        <taxon>Bacillati</taxon>
        <taxon>Bacillota</taxon>
        <taxon>Bacilli</taxon>
        <taxon>Bacillales</taxon>
        <taxon>Fictibacillaceae</taxon>
        <taxon>Fictibacillus</taxon>
    </lineage>
</organism>
<comment type="caution">
    <text evidence="3">The sequence shown here is derived from an EMBL/GenBank/DDBJ whole genome shotgun (WGS) entry which is preliminary data.</text>
</comment>
<gene>
    <name evidence="3" type="ORF">CGZ90_19180</name>
</gene>
<dbReference type="PANTHER" id="PTHR19328:SF13">
    <property type="entry name" value="HIPL1 PROTEIN"/>
    <property type="match status" value="1"/>
</dbReference>
<feature type="signal peptide" evidence="1">
    <location>
        <begin position="1"/>
        <end position="21"/>
    </location>
</feature>
<keyword evidence="4" id="KW-1185">Reference proteome</keyword>
<dbReference type="RefSeq" id="WP_094254111.1">
    <property type="nucleotide sequence ID" value="NZ_JBHLXL010000001.1"/>
</dbReference>
<dbReference type="SUPFAM" id="SSF50952">
    <property type="entry name" value="Soluble quinoprotein glucose dehydrogenase"/>
    <property type="match status" value="1"/>
</dbReference>
<feature type="chain" id="PRO_5012986091" description="Glucose/Sorbosone dehydrogenase domain-containing protein" evidence="1">
    <location>
        <begin position="22"/>
        <end position="349"/>
    </location>
</feature>
<accession>A0A235F5Z6</accession>
<dbReference type="PROSITE" id="PS51257">
    <property type="entry name" value="PROKAR_LIPOPROTEIN"/>
    <property type="match status" value="1"/>
</dbReference>
<evidence type="ECO:0000313" key="4">
    <source>
        <dbReference type="Proteomes" id="UP000215059"/>
    </source>
</evidence>
<dbReference type="Gene3D" id="2.120.10.30">
    <property type="entry name" value="TolB, C-terminal domain"/>
    <property type="match status" value="1"/>
</dbReference>
<evidence type="ECO:0000313" key="3">
    <source>
        <dbReference type="EMBL" id="OYD56125.1"/>
    </source>
</evidence>
<proteinExistence type="predicted"/>
<sequence length="349" mass="38050">MKKIFSAAVLALLLTSGCSSGDRLQTSGGEKEVITKELTIPWNVASDSKVWWIAERGGQIVSIDKKTKRKTSFTPLLLKTLHDNGEGGFLGFELHPDFPTVPKAFAYYTYKNQEHIYNRLSELKLKGGKWEETKPLIDGIPAGAIHNGGRIKFGPDGMLYAAAGDAGVPETAQDGSSLSGKILRIEADGSIPEDNPIADSAIYSLGHRNPQGLTWDAEGRMFASEHGQNHNDEINEILPGGNYGWPIIEGTESKKGFIPPLIHSGAETWAPSGMIEDDGILYVACLRGEKILKISIAEKDAVTFSEGNGRIRDILMEEEKIYAITNNTDGRGVPKKGDDRMILIRSSLK</sequence>